<sequence>MKLPLHRLRAVAACCLTALGVGLAVVTFWGSEPTTAGGHDHHPTVPETHPPVDMDRIVAVTRCPRPQEQGRAADYRQVVCQSPQGRYTIMTFTTPAGKDAWLDAAEPYGGTYLVGDRWAVVSTPALLGELRAELGGEIREHQHHGP</sequence>
<dbReference type="AlphaFoldDB" id="A0A4R4ZFT6"/>
<protein>
    <recommendedName>
        <fullName evidence="4">Lipoprotein</fullName>
    </recommendedName>
</protein>
<dbReference type="RefSeq" id="WP_132608019.1">
    <property type="nucleotide sequence ID" value="NZ_SMKQ01000001.1"/>
</dbReference>
<gene>
    <name evidence="2" type="ORF">E1286_00540</name>
</gene>
<name>A0A4R4ZFT6_9ACTN</name>
<evidence type="ECO:0000313" key="3">
    <source>
        <dbReference type="Proteomes" id="UP000295302"/>
    </source>
</evidence>
<organism evidence="2 3">
    <name type="scientific">Nonomuraea terrae</name>
    <dbReference type="NCBI Taxonomy" id="2530383"/>
    <lineage>
        <taxon>Bacteria</taxon>
        <taxon>Bacillati</taxon>
        <taxon>Actinomycetota</taxon>
        <taxon>Actinomycetes</taxon>
        <taxon>Streptosporangiales</taxon>
        <taxon>Streptosporangiaceae</taxon>
        <taxon>Nonomuraea</taxon>
    </lineage>
</organism>
<evidence type="ECO:0000313" key="2">
    <source>
        <dbReference type="EMBL" id="TDD57245.1"/>
    </source>
</evidence>
<proteinExistence type="predicted"/>
<dbReference type="EMBL" id="SMKQ01000001">
    <property type="protein sequence ID" value="TDD57245.1"/>
    <property type="molecule type" value="Genomic_DNA"/>
</dbReference>
<evidence type="ECO:0008006" key="4">
    <source>
        <dbReference type="Google" id="ProtNLM"/>
    </source>
</evidence>
<dbReference type="Proteomes" id="UP000295302">
    <property type="component" value="Unassembled WGS sequence"/>
</dbReference>
<keyword evidence="1" id="KW-0732">Signal</keyword>
<accession>A0A4R4ZFT6</accession>
<dbReference type="OrthoDB" id="5114877at2"/>
<feature type="signal peptide" evidence="1">
    <location>
        <begin position="1"/>
        <end position="24"/>
    </location>
</feature>
<evidence type="ECO:0000256" key="1">
    <source>
        <dbReference type="SAM" id="SignalP"/>
    </source>
</evidence>
<comment type="caution">
    <text evidence="2">The sequence shown here is derived from an EMBL/GenBank/DDBJ whole genome shotgun (WGS) entry which is preliminary data.</text>
</comment>
<keyword evidence="3" id="KW-1185">Reference proteome</keyword>
<reference evidence="2 3" key="1">
    <citation type="submission" date="2019-03" db="EMBL/GenBank/DDBJ databases">
        <title>Draft genome sequences of novel Actinobacteria.</title>
        <authorList>
            <person name="Sahin N."/>
            <person name="Ay H."/>
            <person name="Saygin H."/>
        </authorList>
    </citation>
    <scope>NUCLEOTIDE SEQUENCE [LARGE SCALE GENOMIC DNA]</scope>
    <source>
        <strain evidence="2 3">CH32</strain>
    </source>
</reference>
<feature type="chain" id="PRO_5039566478" description="Lipoprotein" evidence="1">
    <location>
        <begin position="25"/>
        <end position="146"/>
    </location>
</feature>